<dbReference type="Proteomes" id="UP000765509">
    <property type="component" value="Unassembled WGS sequence"/>
</dbReference>
<reference evidence="1" key="1">
    <citation type="submission" date="2021-03" db="EMBL/GenBank/DDBJ databases">
        <title>Draft genome sequence of rust myrtle Austropuccinia psidii MF-1, a brazilian biotype.</title>
        <authorList>
            <person name="Quecine M.C."/>
            <person name="Pachon D.M.R."/>
            <person name="Bonatelli M.L."/>
            <person name="Correr F.H."/>
            <person name="Franceschini L.M."/>
            <person name="Leite T.F."/>
            <person name="Margarido G.R.A."/>
            <person name="Almeida C.A."/>
            <person name="Ferrarezi J.A."/>
            <person name="Labate C.A."/>
        </authorList>
    </citation>
    <scope>NUCLEOTIDE SEQUENCE</scope>
    <source>
        <strain evidence="1">MF-1</strain>
    </source>
</reference>
<feature type="non-terminal residue" evidence="1">
    <location>
        <position position="1"/>
    </location>
</feature>
<dbReference type="OrthoDB" id="2506705at2759"/>
<organism evidence="1 2">
    <name type="scientific">Austropuccinia psidii MF-1</name>
    <dbReference type="NCBI Taxonomy" id="1389203"/>
    <lineage>
        <taxon>Eukaryota</taxon>
        <taxon>Fungi</taxon>
        <taxon>Dikarya</taxon>
        <taxon>Basidiomycota</taxon>
        <taxon>Pucciniomycotina</taxon>
        <taxon>Pucciniomycetes</taxon>
        <taxon>Pucciniales</taxon>
        <taxon>Sphaerophragmiaceae</taxon>
        <taxon>Austropuccinia</taxon>
    </lineage>
</organism>
<proteinExistence type="predicted"/>
<protein>
    <submittedName>
        <fullName evidence="1">Uncharacterized protein</fullName>
    </submittedName>
</protein>
<name>A0A9Q3KP70_9BASI</name>
<accession>A0A9Q3KP70</accession>
<gene>
    <name evidence="1" type="ORF">O181_125165</name>
</gene>
<dbReference type="EMBL" id="AVOT02120956">
    <property type="protein sequence ID" value="MBW0585450.1"/>
    <property type="molecule type" value="Genomic_DNA"/>
</dbReference>
<comment type="caution">
    <text evidence="1">The sequence shown here is derived from an EMBL/GenBank/DDBJ whole genome shotgun (WGS) entry which is preliminary data.</text>
</comment>
<sequence length="378" mass="45195">MERGCFPESIHTLETRTRVWEDLSRPSERVQNVEISDKTQNLSLLDINKEFFQRLQDSWNLEKERFIAIFQAIQNDFGDINEFHKRLWTLSRQIFEHTIVENWPGIKEFLLKTEEFSNCDLEDIEKTYQLSARFPDLTKLPRLLNTNIDFTKIEGETEKKMQSMLEIVLGQKEARTRIVMYQYIHRNQNIRRWWAKTDYVQRIKGNGLNIWEVIAVGETLQFSEADFPPREDPKLRSNTLANVMSVFERKELRVVPWFVSPERAFLKEKFPEFEHRLDVLLNEGRCPSVQDSYTLTLAHKTNRHLTRSVTHECEDILHFYNKGLSAQFMGEMFQYGSGLKKKTKQQWTELVDRFSVLFTEEQRDFVIKFFCSRRQRSQ</sequence>
<dbReference type="AlphaFoldDB" id="A0A9Q3KP70"/>
<evidence type="ECO:0000313" key="1">
    <source>
        <dbReference type="EMBL" id="MBW0585450.1"/>
    </source>
</evidence>
<keyword evidence="2" id="KW-1185">Reference proteome</keyword>
<evidence type="ECO:0000313" key="2">
    <source>
        <dbReference type="Proteomes" id="UP000765509"/>
    </source>
</evidence>